<dbReference type="InterPro" id="IPR018220">
    <property type="entry name" value="Adenylosuccin_syn_GTP-bd"/>
</dbReference>
<dbReference type="InterPro" id="IPR001114">
    <property type="entry name" value="Adenylosuccinate_synthetase"/>
</dbReference>
<dbReference type="FunFam" id="1.10.300.10:FF:000001">
    <property type="entry name" value="Adenylosuccinate synthetase"/>
    <property type="match status" value="1"/>
</dbReference>
<evidence type="ECO:0000256" key="7">
    <source>
        <dbReference type="ARBA" id="ARBA00023134"/>
    </source>
</evidence>
<feature type="binding site" evidence="8">
    <location>
        <position position="142"/>
    </location>
    <ligand>
        <name>IMP</name>
        <dbReference type="ChEBI" id="CHEBI:58053"/>
        <note>ligand shared between dimeric partners</note>
    </ligand>
</feature>
<dbReference type="GO" id="GO:0004019">
    <property type="term" value="F:adenylosuccinate synthase activity"/>
    <property type="evidence" value="ECO:0007669"/>
    <property type="project" value="UniProtKB-UniRule"/>
</dbReference>
<keyword evidence="3 8" id="KW-0479">Metal-binding</keyword>
<feature type="active site" description="Proton donor" evidence="8">
    <location>
        <position position="42"/>
    </location>
</feature>
<dbReference type="Gene3D" id="1.10.300.10">
    <property type="entry name" value="Adenylosuccinate Synthetase, subunit A, domain 2"/>
    <property type="match status" value="1"/>
</dbReference>
<dbReference type="Pfam" id="PF00709">
    <property type="entry name" value="Adenylsucc_synt"/>
    <property type="match status" value="1"/>
</dbReference>
<comment type="caution">
    <text evidence="10">The sequence shown here is derived from an EMBL/GenBank/DDBJ whole genome shotgun (WGS) entry which is preliminary data.</text>
</comment>
<evidence type="ECO:0000256" key="3">
    <source>
        <dbReference type="ARBA" id="ARBA00022723"/>
    </source>
</evidence>
<feature type="binding site" evidence="8">
    <location>
        <begin position="299"/>
        <end position="305"/>
    </location>
    <ligand>
        <name>substrate</name>
    </ligand>
</feature>
<comment type="pathway">
    <text evidence="8 9">Purine metabolism; AMP biosynthesis via de novo pathway; AMP from IMP: step 1/2.</text>
</comment>
<keyword evidence="5 8" id="KW-0658">Purine biosynthesis</keyword>
<organism evidence="10 11">
    <name type="scientific">Candidatus Magasanikbacteria bacterium CG10_big_fil_rev_8_21_14_0_10_47_10</name>
    <dbReference type="NCBI Taxonomy" id="1974652"/>
    <lineage>
        <taxon>Bacteria</taxon>
        <taxon>Candidatus Magasanikiibacteriota</taxon>
    </lineage>
</organism>
<dbReference type="GO" id="GO:0044208">
    <property type="term" value="P:'de novo' AMP biosynthetic process"/>
    <property type="evidence" value="ECO:0007669"/>
    <property type="project" value="UniProtKB-UniRule"/>
</dbReference>
<feature type="binding site" evidence="8">
    <location>
        <begin position="13"/>
        <end position="19"/>
    </location>
    <ligand>
        <name>GTP</name>
        <dbReference type="ChEBI" id="CHEBI:37565"/>
    </ligand>
</feature>
<comment type="function">
    <text evidence="8">Plays an important role in the de novo pathway of purine nucleotide biosynthesis. Catalyzes the first committed step in the biosynthesis of AMP from IMP.</text>
</comment>
<protein>
    <recommendedName>
        <fullName evidence="8 9">Adenylosuccinate synthetase</fullName>
        <shortName evidence="8">AMPSase</shortName>
        <shortName evidence="8">AdSS</shortName>
        <ecNumber evidence="8 9">6.3.4.4</ecNumber>
    </recommendedName>
    <alternativeName>
        <fullName evidence="8">IMP--aspartate ligase</fullName>
    </alternativeName>
</protein>
<proteinExistence type="inferred from homology"/>
<evidence type="ECO:0000256" key="9">
    <source>
        <dbReference type="RuleBase" id="RU000520"/>
    </source>
</evidence>
<feature type="binding site" description="in other chain" evidence="8">
    <location>
        <position position="239"/>
    </location>
    <ligand>
        <name>IMP</name>
        <dbReference type="ChEBI" id="CHEBI:58053"/>
        <note>ligand shared between dimeric partners</note>
    </ligand>
</feature>
<dbReference type="InterPro" id="IPR042111">
    <property type="entry name" value="Adenylosuccinate_synth_dom3"/>
</dbReference>
<comment type="similarity">
    <text evidence="8 9">Belongs to the adenylosuccinate synthetase family.</text>
</comment>
<accession>A0A2H0TPS7</accession>
<dbReference type="GO" id="GO:0005525">
    <property type="term" value="F:GTP binding"/>
    <property type="evidence" value="ECO:0007669"/>
    <property type="project" value="UniProtKB-UniRule"/>
</dbReference>
<dbReference type="EMBL" id="PFCB01000028">
    <property type="protein sequence ID" value="PIR74144.1"/>
    <property type="molecule type" value="Genomic_DNA"/>
</dbReference>
<feature type="binding site" description="in other chain" evidence="8">
    <location>
        <begin position="39"/>
        <end position="42"/>
    </location>
    <ligand>
        <name>IMP</name>
        <dbReference type="ChEBI" id="CHEBI:58053"/>
        <note>ligand shared between dimeric partners</note>
    </ligand>
</feature>
<evidence type="ECO:0000313" key="10">
    <source>
        <dbReference type="EMBL" id="PIR74144.1"/>
    </source>
</evidence>
<evidence type="ECO:0000256" key="5">
    <source>
        <dbReference type="ARBA" id="ARBA00022755"/>
    </source>
</evidence>
<dbReference type="HAMAP" id="MF_00011">
    <property type="entry name" value="Adenylosucc_synth"/>
    <property type="match status" value="1"/>
</dbReference>
<feature type="active site" description="Proton acceptor" evidence="8">
    <location>
        <position position="14"/>
    </location>
</feature>
<comment type="cofactor">
    <cofactor evidence="8">
        <name>Mg(2+)</name>
        <dbReference type="ChEBI" id="CHEBI:18420"/>
    </cofactor>
    <text evidence="8">Binds 1 Mg(2+) ion per subunit.</text>
</comment>
<dbReference type="PANTHER" id="PTHR11846">
    <property type="entry name" value="ADENYLOSUCCINATE SYNTHETASE"/>
    <property type="match status" value="1"/>
</dbReference>
<evidence type="ECO:0000256" key="4">
    <source>
        <dbReference type="ARBA" id="ARBA00022741"/>
    </source>
</evidence>
<dbReference type="GO" id="GO:0000287">
    <property type="term" value="F:magnesium ion binding"/>
    <property type="evidence" value="ECO:0007669"/>
    <property type="project" value="UniProtKB-UniRule"/>
</dbReference>
<dbReference type="SUPFAM" id="SSF52540">
    <property type="entry name" value="P-loop containing nucleoside triphosphate hydrolases"/>
    <property type="match status" value="1"/>
</dbReference>
<dbReference type="FunFam" id="3.90.170.10:FF:000001">
    <property type="entry name" value="Adenylosuccinate synthetase"/>
    <property type="match status" value="1"/>
</dbReference>
<dbReference type="AlphaFoldDB" id="A0A2H0TPS7"/>
<evidence type="ECO:0000256" key="1">
    <source>
        <dbReference type="ARBA" id="ARBA00011738"/>
    </source>
</evidence>
<dbReference type="Proteomes" id="UP000230154">
    <property type="component" value="Unassembled WGS sequence"/>
</dbReference>
<feature type="binding site" evidence="8">
    <location>
        <position position="305"/>
    </location>
    <ligand>
        <name>GTP</name>
        <dbReference type="ChEBI" id="CHEBI:37565"/>
    </ligand>
</feature>
<keyword evidence="2 8" id="KW-0436">Ligase</keyword>
<comment type="subcellular location">
    <subcellularLocation>
        <location evidence="8">Cytoplasm</location>
    </subcellularLocation>
</comment>
<comment type="subunit">
    <text evidence="1 8">Homodimer.</text>
</comment>
<dbReference type="SMART" id="SM00788">
    <property type="entry name" value="Adenylsucc_synt"/>
    <property type="match status" value="1"/>
</dbReference>
<keyword evidence="6 8" id="KW-0460">Magnesium</keyword>
<dbReference type="GO" id="GO:0046040">
    <property type="term" value="P:IMP metabolic process"/>
    <property type="evidence" value="ECO:0007669"/>
    <property type="project" value="TreeGrafter"/>
</dbReference>
<dbReference type="InterPro" id="IPR042110">
    <property type="entry name" value="Adenylosuccinate_synth_dom2"/>
</dbReference>
<dbReference type="UniPathway" id="UPA00075">
    <property type="reaction ID" value="UER00335"/>
</dbReference>
<evidence type="ECO:0000313" key="11">
    <source>
        <dbReference type="Proteomes" id="UP000230154"/>
    </source>
</evidence>
<keyword evidence="8" id="KW-0963">Cytoplasm</keyword>
<dbReference type="InterPro" id="IPR042109">
    <property type="entry name" value="Adenylosuccinate_synth_dom1"/>
</dbReference>
<feature type="binding site" evidence="8">
    <location>
        <begin position="419"/>
        <end position="421"/>
    </location>
    <ligand>
        <name>GTP</name>
        <dbReference type="ChEBI" id="CHEBI:37565"/>
    </ligand>
</feature>
<feature type="binding site" evidence="8">
    <location>
        <position position="14"/>
    </location>
    <ligand>
        <name>Mg(2+)</name>
        <dbReference type="ChEBI" id="CHEBI:18420"/>
    </ligand>
</feature>
<feature type="binding site" description="in other chain" evidence="8">
    <location>
        <position position="224"/>
    </location>
    <ligand>
        <name>IMP</name>
        <dbReference type="ChEBI" id="CHEBI:58053"/>
        <note>ligand shared between dimeric partners</note>
    </ligand>
</feature>
<dbReference type="Gene3D" id="3.90.170.10">
    <property type="entry name" value="Adenylosuccinate Synthetase, subunit A, domain 3"/>
    <property type="match status" value="1"/>
</dbReference>
<dbReference type="NCBIfam" id="TIGR00184">
    <property type="entry name" value="purA"/>
    <property type="match status" value="1"/>
</dbReference>
<evidence type="ECO:0000256" key="8">
    <source>
        <dbReference type="HAMAP-Rule" id="MF_00011"/>
    </source>
</evidence>
<feature type="binding site" evidence="8">
    <location>
        <begin position="331"/>
        <end position="333"/>
    </location>
    <ligand>
        <name>GTP</name>
        <dbReference type="ChEBI" id="CHEBI:37565"/>
    </ligand>
</feature>
<feature type="binding site" evidence="8">
    <location>
        <position position="41"/>
    </location>
    <ligand>
        <name>Mg(2+)</name>
        <dbReference type="ChEBI" id="CHEBI:18420"/>
    </ligand>
</feature>
<keyword evidence="7 8" id="KW-0342">GTP-binding</keyword>
<gene>
    <name evidence="8" type="primary">purA</name>
    <name evidence="10" type="ORF">COU35_03745</name>
</gene>
<sequence length="435" mass="47857">MSNVTIIVGSQWGDEGKGKITDVFAASADYVVRFQGGNNAGHTLVVNNEIYKLHLIPSGVLYPRAISIIGNGVVVDPNVLLEEIGTLKERGIEPNLRISERAHVIMPYHIALDEALGNHQGSLSAGSTKRGIAPVCADKAYRHGIRMLDLLEPALFREKLEKAYTFNASIIRRVFGYEYTQEVNDIYNMYLRFGQKLAPYICDTELVLHRAMKAKKNILFEGAQGMSLDPDHGMYPHTTSTNNVAGYAAVGSGVALPGGARVIGLVKAYMSRVGVSPFPSEILGNEAQILRDKGGEYGTTTGRPRRVGWTDLVQIRQSVRTSGLTDIALTKLDVLGGMDEIQLCVAYDIDGERYDEMPASLTKMRAAKPMYQSFRGWGPLNKKEYAYCISHGYAALPASMRTFIEYIEKAVDCRVSIVSVGPGREETLMREIAQK</sequence>
<dbReference type="GO" id="GO:0005737">
    <property type="term" value="C:cytoplasm"/>
    <property type="evidence" value="ECO:0007669"/>
    <property type="project" value="UniProtKB-SubCell"/>
</dbReference>
<dbReference type="PANTHER" id="PTHR11846:SF0">
    <property type="entry name" value="ADENYLOSUCCINATE SYNTHETASE"/>
    <property type="match status" value="1"/>
</dbReference>
<dbReference type="Gene3D" id="3.40.440.10">
    <property type="entry name" value="Adenylosuccinate Synthetase, subunit A, domain 1"/>
    <property type="match status" value="1"/>
</dbReference>
<dbReference type="PROSITE" id="PS01266">
    <property type="entry name" value="ADENYLOSUCCIN_SYN_1"/>
    <property type="match status" value="1"/>
</dbReference>
<dbReference type="InterPro" id="IPR027417">
    <property type="entry name" value="P-loop_NTPase"/>
</dbReference>
<dbReference type="CDD" id="cd03108">
    <property type="entry name" value="AdSS"/>
    <property type="match status" value="1"/>
</dbReference>
<feature type="binding site" evidence="8">
    <location>
        <begin position="41"/>
        <end position="43"/>
    </location>
    <ligand>
        <name>GTP</name>
        <dbReference type="ChEBI" id="CHEBI:37565"/>
    </ligand>
</feature>
<dbReference type="NCBIfam" id="NF002223">
    <property type="entry name" value="PRK01117.1"/>
    <property type="match status" value="1"/>
</dbReference>
<dbReference type="EC" id="6.3.4.4" evidence="8 9"/>
<feature type="binding site" description="in other chain" evidence="8">
    <location>
        <position position="303"/>
    </location>
    <ligand>
        <name>IMP</name>
        <dbReference type="ChEBI" id="CHEBI:58053"/>
        <note>ligand shared between dimeric partners</note>
    </ligand>
</feature>
<evidence type="ECO:0000256" key="6">
    <source>
        <dbReference type="ARBA" id="ARBA00022842"/>
    </source>
</evidence>
<evidence type="ECO:0000256" key="2">
    <source>
        <dbReference type="ARBA" id="ARBA00022598"/>
    </source>
</evidence>
<name>A0A2H0TPS7_9BACT</name>
<feature type="binding site" description="in other chain" evidence="8">
    <location>
        <begin position="14"/>
        <end position="17"/>
    </location>
    <ligand>
        <name>IMP</name>
        <dbReference type="ChEBI" id="CHEBI:58053"/>
        <note>ligand shared between dimeric partners</note>
    </ligand>
</feature>
<comment type="catalytic activity">
    <reaction evidence="8 9">
        <text>IMP + L-aspartate + GTP = N(6)-(1,2-dicarboxyethyl)-AMP + GDP + phosphate + 2 H(+)</text>
        <dbReference type="Rhea" id="RHEA:15753"/>
        <dbReference type="ChEBI" id="CHEBI:15378"/>
        <dbReference type="ChEBI" id="CHEBI:29991"/>
        <dbReference type="ChEBI" id="CHEBI:37565"/>
        <dbReference type="ChEBI" id="CHEBI:43474"/>
        <dbReference type="ChEBI" id="CHEBI:57567"/>
        <dbReference type="ChEBI" id="CHEBI:58053"/>
        <dbReference type="ChEBI" id="CHEBI:58189"/>
        <dbReference type="EC" id="6.3.4.4"/>
    </reaction>
</comment>
<reference evidence="11" key="1">
    <citation type="submission" date="2017-09" db="EMBL/GenBank/DDBJ databases">
        <title>Depth-based differentiation of microbial function through sediment-hosted aquifers and enrichment of novel symbionts in the deep terrestrial subsurface.</title>
        <authorList>
            <person name="Probst A.J."/>
            <person name="Ladd B."/>
            <person name="Jarett J.K."/>
            <person name="Geller-Mcgrath D.E."/>
            <person name="Sieber C.M.K."/>
            <person name="Emerson J.B."/>
            <person name="Anantharaman K."/>
            <person name="Thomas B.C."/>
            <person name="Malmstrom R."/>
            <person name="Stieglmeier M."/>
            <person name="Klingl A."/>
            <person name="Woyke T."/>
            <person name="Ryan C.M."/>
            <person name="Banfield J.F."/>
        </authorList>
    </citation>
    <scope>NUCLEOTIDE SEQUENCE [LARGE SCALE GENOMIC DNA]</scope>
</reference>
<feature type="binding site" description="in other chain" evidence="8">
    <location>
        <position position="128"/>
    </location>
    <ligand>
        <name>IMP</name>
        <dbReference type="ChEBI" id="CHEBI:58053"/>
        <note>ligand shared between dimeric partners</note>
    </ligand>
</feature>
<keyword evidence="4 8" id="KW-0547">Nucleotide-binding</keyword>